<evidence type="ECO:0000259" key="7">
    <source>
        <dbReference type="SMART" id="SM00642"/>
    </source>
</evidence>
<comment type="similarity">
    <text evidence="2">Belongs to the glycosyl hydrolase 13 family.</text>
</comment>
<dbReference type="InterPro" id="IPR013780">
    <property type="entry name" value="Glyco_hydro_b"/>
</dbReference>
<keyword evidence="4" id="KW-0378">Hydrolase</keyword>
<evidence type="ECO:0000256" key="2">
    <source>
        <dbReference type="ARBA" id="ARBA00008061"/>
    </source>
</evidence>
<dbReference type="SUPFAM" id="SSF51011">
    <property type="entry name" value="Glycosyl hydrolase domain"/>
    <property type="match status" value="1"/>
</dbReference>
<feature type="domain" description="Glycosyl hydrolase family 13 catalytic" evidence="7">
    <location>
        <begin position="41"/>
        <end position="429"/>
    </location>
</feature>
<dbReference type="InterPro" id="IPR017853">
    <property type="entry name" value="GH"/>
</dbReference>
<gene>
    <name evidence="8" type="ORF">ASPVEDRAFT_186580</name>
</gene>
<dbReference type="AlphaFoldDB" id="A0A1L9PBJ8"/>
<dbReference type="EMBL" id="KV878126">
    <property type="protein sequence ID" value="OJI98835.1"/>
    <property type="molecule type" value="Genomic_DNA"/>
</dbReference>
<dbReference type="InterPro" id="IPR006047">
    <property type="entry name" value="GH13_cat_dom"/>
</dbReference>
<reference evidence="9" key="1">
    <citation type="journal article" date="2017" name="Genome Biol.">
        <title>Comparative genomics reveals high biological diversity and specific adaptations in the industrially and medically important fungal genus Aspergillus.</title>
        <authorList>
            <person name="de Vries R.P."/>
            <person name="Riley R."/>
            <person name="Wiebenga A."/>
            <person name="Aguilar-Osorio G."/>
            <person name="Amillis S."/>
            <person name="Uchima C.A."/>
            <person name="Anderluh G."/>
            <person name="Asadollahi M."/>
            <person name="Askin M."/>
            <person name="Barry K."/>
            <person name="Battaglia E."/>
            <person name="Bayram O."/>
            <person name="Benocci T."/>
            <person name="Braus-Stromeyer S.A."/>
            <person name="Caldana C."/>
            <person name="Canovas D."/>
            <person name="Cerqueira G.C."/>
            <person name="Chen F."/>
            <person name="Chen W."/>
            <person name="Choi C."/>
            <person name="Clum A."/>
            <person name="Dos Santos R.A."/>
            <person name="Damasio A.R."/>
            <person name="Diallinas G."/>
            <person name="Emri T."/>
            <person name="Fekete E."/>
            <person name="Flipphi M."/>
            <person name="Freyberg S."/>
            <person name="Gallo A."/>
            <person name="Gournas C."/>
            <person name="Habgood R."/>
            <person name="Hainaut M."/>
            <person name="Harispe M.L."/>
            <person name="Henrissat B."/>
            <person name="Hilden K.S."/>
            <person name="Hope R."/>
            <person name="Hossain A."/>
            <person name="Karabika E."/>
            <person name="Karaffa L."/>
            <person name="Karanyi Z."/>
            <person name="Krasevec N."/>
            <person name="Kuo A."/>
            <person name="Kusch H."/>
            <person name="LaButti K."/>
            <person name="Lagendijk E.L."/>
            <person name="Lapidus A."/>
            <person name="Levasseur A."/>
            <person name="Lindquist E."/>
            <person name="Lipzen A."/>
            <person name="Logrieco A.F."/>
            <person name="MacCabe A."/>
            <person name="Maekelae M.R."/>
            <person name="Malavazi I."/>
            <person name="Melin P."/>
            <person name="Meyer V."/>
            <person name="Mielnichuk N."/>
            <person name="Miskei M."/>
            <person name="Molnar A.P."/>
            <person name="Mule G."/>
            <person name="Ngan C.Y."/>
            <person name="Orejas M."/>
            <person name="Orosz E."/>
            <person name="Ouedraogo J.P."/>
            <person name="Overkamp K.M."/>
            <person name="Park H.-S."/>
            <person name="Perrone G."/>
            <person name="Piumi F."/>
            <person name="Punt P.J."/>
            <person name="Ram A.F."/>
            <person name="Ramon A."/>
            <person name="Rauscher S."/>
            <person name="Record E."/>
            <person name="Riano-Pachon D.M."/>
            <person name="Robert V."/>
            <person name="Roehrig J."/>
            <person name="Ruller R."/>
            <person name="Salamov A."/>
            <person name="Salih N.S."/>
            <person name="Samson R.A."/>
            <person name="Sandor E."/>
            <person name="Sanguinetti M."/>
            <person name="Schuetze T."/>
            <person name="Sepcic K."/>
            <person name="Shelest E."/>
            <person name="Sherlock G."/>
            <person name="Sophianopoulou V."/>
            <person name="Squina F.M."/>
            <person name="Sun H."/>
            <person name="Susca A."/>
            <person name="Todd R.B."/>
            <person name="Tsang A."/>
            <person name="Unkles S.E."/>
            <person name="van de Wiele N."/>
            <person name="van Rossen-Uffink D."/>
            <person name="Oliveira J.V."/>
            <person name="Vesth T.C."/>
            <person name="Visser J."/>
            <person name="Yu J.-H."/>
            <person name="Zhou M."/>
            <person name="Andersen M.R."/>
            <person name="Archer D.B."/>
            <person name="Baker S.E."/>
            <person name="Benoit I."/>
            <person name="Brakhage A.A."/>
            <person name="Braus G.H."/>
            <person name="Fischer R."/>
            <person name="Frisvad J.C."/>
            <person name="Goldman G.H."/>
            <person name="Houbraken J."/>
            <person name="Oakley B."/>
            <person name="Pocsi I."/>
            <person name="Scazzocchio C."/>
            <person name="Seiboth B."/>
            <person name="vanKuyk P.A."/>
            <person name="Wortman J."/>
            <person name="Dyer P.S."/>
            <person name="Grigoriev I.V."/>
        </authorList>
    </citation>
    <scope>NUCLEOTIDE SEQUENCE [LARGE SCALE GENOMIC DNA]</scope>
    <source>
        <strain evidence="9">CBS 583.65</strain>
    </source>
</reference>
<dbReference type="Gene3D" id="3.20.20.80">
    <property type="entry name" value="Glycosidases"/>
    <property type="match status" value="1"/>
</dbReference>
<dbReference type="GO" id="GO:0005975">
    <property type="term" value="P:carbohydrate metabolic process"/>
    <property type="evidence" value="ECO:0007669"/>
    <property type="project" value="InterPro"/>
</dbReference>
<dbReference type="GO" id="GO:0005509">
    <property type="term" value="F:calcium ion binding"/>
    <property type="evidence" value="ECO:0007669"/>
    <property type="project" value="InterPro"/>
</dbReference>
<dbReference type="SMART" id="SM00642">
    <property type="entry name" value="Aamy"/>
    <property type="match status" value="1"/>
</dbReference>
<evidence type="ECO:0000256" key="1">
    <source>
        <dbReference type="ARBA" id="ARBA00001913"/>
    </source>
</evidence>
<dbReference type="PANTHER" id="PTHR43447">
    <property type="entry name" value="ALPHA-AMYLASE"/>
    <property type="match status" value="1"/>
</dbReference>
<evidence type="ECO:0000313" key="8">
    <source>
        <dbReference type="EMBL" id="OJI98835.1"/>
    </source>
</evidence>
<dbReference type="Pfam" id="PF00128">
    <property type="entry name" value="Alpha-amylase"/>
    <property type="match status" value="1"/>
</dbReference>
<evidence type="ECO:0000256" key="6">
    <source>
        <dbReference type="ARBA" id="ARBA00023295"/>
    </source>
</evidence>
<evidence type="ECO:0000313" key="9">
    <source>
        <dbReference type="Proteomes" id="UP000184073"/>
    </source>
</evidence>
<protein>
    <recommendedName>
        <fullName evidence="7">Glycosyl hydrolase family 13 catalytic domain-containing protein</fullName>
    </recommendedName>
</protein>
<dbReference type="Gene3D" id="2.60.40.1180">
    <property type="entry name" value="Golgi alpha-mannosidase II"/>
    <property type="match status" value="1"/>
</dbReference>
<accession>A0A1L9PBJ8</accession>
<organism evidence="8 9">
    <name type="scientific">Aspergillus versicolor CBS 583.65</name>
    <dbReference type="NCBI Taxonomy" id="1036611"/>
    <lineage>
        <taxon>Eukaryota</taxon>
        <taxon>Fungi</taxon>
        <taxon>Dikarya</taxon>
        <taxon>Ascomycota</taxon>
        <taxon>Pezizomycotina</taxon>
        <taxon>Eurotiomycetes</taxon>
        <taxon>Eurotiomycetidae</taxon>
        <taxon>Eurotiales</taxon>
        <taxon>Aspergillaceae</taxon>
        <taxon>Aspergillus</taxon>
        <taxon>Aspergillus subgen. Nidulantes</taxon>
    </lineage>
</organism>
<dbReference type="Proteomes" id="UP000184073">
    <property type="component" value="Unassembled WGS sequence"/>
</dbReference>
<dbReference type="Gene3D" id="2.40.30.140">
    <property type="match status" value="1"/>
</dbReference>
<dbReference type="CDD" id="cd11318">
    <property type="entry name" value="AmyAc_bac_fung_AmyA"/>
    <property type="match status" value="1"/>
</dbReference>
<evidence type="ECO:0000256" key="5">
    <source>
        <dbReference type="ARBA" id="ARBA00023277"/>
    </source>
</evidence>
<proteinExistence type="inferred from homology"/>
<dbReference type="RefSeq" id="XP_040664598.1">
    <property type="nucleotide sequence ID" value="XM_040808981.1"/>
</dbReference>
<keyword evidence="9" id="KW-1185">Reference proteome</keyword>
<dbReference type="PIRSF" id="PIRSF001021">
    <property type="entry name" value="Alph-amls_thrmst"/>
    <property type="match status" value="1"/>
</dbReference>
<dbReference type="VEuPathDB" id="FungiDB:ASPVEDRAFT_186580"/>
<comment type="cofactor">
    <cofactor evidence="1">
        <name>Ca(2+)</name>
        <dbReference type="ChEBI" id="CHEBI:29108"/>
    </cofactor>
</comment>
<dbReference type="GeneID" id="63724492"/>
<dbReference type="NCBIfam" id="NF006969">
    <property type="entry name" value="PRK09441.1-2"/>
    <property type="match status" value="1"/>
</dbReference>
<dbReference type="InterPro" id="IPR013776">
    <property type="entry name" value="A-amylase_thermo"/>
</dbReference>
<evidence type="ECO:0000256" key="4">
    <source>
        <dbReference type="ARBA" id="ARBA00022801"/>
    </source>
</evidence>
<dbReference type="OrthoDB" id="550577at2759"/>
<dbReference type="NCBIfam" id="NF006968">
    <property type="entry name" value="PRK09441.1-1"/>
    <property type="match status" value="1"/>
</dbReference>
<keyword evidence="5" id="KW-0119">Carbohydrate metabolism</keyword>
<keyword evidence="6" id="KW-0326">Glycosidase</keyword>
<dbReference type="STRING" id="1036611.A0A1L9PBJ8"/>
<name>A0A1L9PBJ8_ASPVE</name>
<dbReference type="SUPFAM" id="SSF51445">
    <property type="entry name" value="(Trans)glycosidases"/>
    <property type="match status" value="1"/>
</dbReference>
<evidence type="ECO:0000256" key="3">
    <source>
        <dbReference type="ARBA" id="ARBA00022723"/>
    </source>
</evidence>
<sequence length="542" mass="61015">MLSILQCCFPRGGRKGNRSKKIEDAAAQLDTLPSWNTASNSLIFQAFEWHVPADRQHWRRLPLALSGLKAIGVDSLWIPPGCKGMDANGNGYDIYDLYDLGEFDQKGATSTKWGSREELDEFVKDAHEIGLSVYWDAVLNHKAGADYPEKCQAVKVDPKRRNVEVSTPLEIEGWVGFDFNGRGDVYSSMKYHSQHFSGVDWDDRSRENAIFRILGPNKNWARDVSTENGNYDYLMFADLDLSHPEVREDLLNWGTWITKELALDGMRLDAAKHMSTGFQKAFAEHVRKTANPDFFVIGEYWTGDIQELVGYLDQMQYTVSAYDVPLLNKFSTLSKTRAADLRSIFKDTLVQRKPQHAVTIVTNHDTQPGQMMDTPVAAWFKPLAYALTLLRKEGHPCVFYGDLYGIRKNVKRPMKPSCKGKLPVLTQVRKGFAYGEQQDYFDAPNCIGFIRYGNARHRSGLACVMSNAGPATKRMYVGPGHINEEWTDVLHLGSTVTPSVIIDKWGYGEFPVDGMSVSVWVDSAAAGGVNLHEEFDVNIYGH</sequence>
<dbReference type="GO" id="GO:0004553">
    <property type="term" value="F:hydrolase activity, hydrolyzing O-glycosyl compounds"/>
    <property type="evidence" value="ECO:0007669"/>
    <property type="project" value="InterPro"/>
</dbReference>
<keyword evidence="3" id="KW-0479">Metal-binding</keyword>